<evidence type="ECO:0000313" key="3">
    <source>
        <dbReference type="Proteomes" id="UP000076858"/>
    </source>
</evidence>
<sequence length="90" mass="10498">MTIEVSPQDKIVWTLCELVEFFFAAVIPIWYLPYDNSLEAVAFWERTSDTYSAFCYRLDGEEVFLLQDRRGSNEDVPSWCNSHPTFSECA</sequence>
<dbReference type="Proteomes" id="UP000076858">
    <property type="component" value="Unassembled WGS sequence"/>
</dbReference>
<reference evidence="2 3" key="1">
    <citation type="submission" date="2016-03" db="EMBL/GenBank/DDBJ databases">
        <title>EvidentialGene: Evidence-directed Construction of Genes on Genomes.</title>
        <authorList>
            <person name="Gilbert D.G."/>
            <person name="Choi J.-H."/>
            <person name="Mockaitis K."/>
            <person name="Colbourne J."/>
            <person name="Pfrender M."/>
        </authorList>
    </citation>
    <scope>NUCLEOTIDE SEQUENCE [LARGE SCALE GENOMIC DNA]</scope>
    <source>
        <strain evidence="2 3">Xinb3</strain>
        <tissue evidence="2">Complete organism</tissue>
    </source>
</reference>
<dbReference type="AlphaFoldDB" id="A0A164SLK8"/>
<evidence type="ECO:0000256" key="1">
    <source>
        <dbReference type="SAM" id="Phobius"/>
    </source>
</evidence>
<keyword evidence="1" id="KW-0812">Transmembrane</keyword>
<gene>
    <name evidence="2" type="ORF">APZ42_025960</name>
</gene>
<proteinExistence type="predicted"/>
<comment type="caution">
    <text evidence="2">The sequence shown here is derived from an EMBL/GenBank/DDBJ whole genome shotgun (WGS) entry which is preliminary data.</text>
</comment>
<name>A0A164SLK8_9CRUS</name>
<keyword evidence="1" id="KW-0472">Membrane</keyword>
<keyword evidence="3" id="KW-1185">Reference proteome</keyword>
<feature type="transmembrane region" description="Helical" evidence="1">
    <location>
        <begin position="12"/>
        <end position="31"/>
    </location>
</feature>
<accession>A0A164SLK8</accession>
<organism evidence="2 3">
    <name type="scientific">Daphnia magna</name>
    <dbReference type="NCBI Taxonomy" id="35525"/>
    <lineage>
        <taxon>Eukaryota</taxon>
        <taxon>Metazoa</taxon>
        <taxon>Ecdysozoa</taxon>
        <taxon>Arthropoda</taxon>
        <taxon>Crustacea</taxon>
        <taxon>Branchiopoda</taxon>
        <taxon>Diplostraca</taxon>
        <taxon>Cladocera</taxon>
        <taxon>Anomopoda</taxon>
        <taxon>Daphniidae</taxon>
        <taxon>Daphnia</taxon>
    </lineage>
</organism>
<evidence type="ECO:0000313" key="2">
    <source>
        <dbReference type="EMBL" id="KZS09745.1"/>
    </source>
</evidence>
<protein>
    <submittedName>
        <fullName evidence="2">Uncharacterized protein</fullName>
    </submittedName>
</protein>
<dbReference type="EMBL" id="LRGB01001994">
    <property type="protein sequence ID" value="KZS09745.1"/>
    <property type="molecule type" value="Genomic_DNA"/>
</dbReference>
<keyword evidence="1" id="KW-1133">Transmembrane helix</keyword>